<keyword evidence="3 7" id="KW-0812">Transmembrane</keyword>
<dbReference type="GO" id="GO:0006865">
    <property type="term" value="P:amino acid transport"/>
    <property type="evidence" value="ECO:0007669"/>
    <property type="project" value="TreeGrafter"/>
</dbReference>
<dbReference type="EMBL" id="JOJR01000045">
    <property type="protein sequence ID" value="RCN48575.1"/>
    <property type="molecule type" value="Genomic_DNA"/>
</dbReference>
<reference evidence="8 9" key="1">
    <citation type="submission" date="2014-10" db="EMBL/GenBank/DDBJ databases">
        <title>Draft genome of the hookworm Ancylostoma caninum.</title>
        <authorList>
            <person name="Mitreva M."/>
        </authorList>
    </citation>
    <scope>NUCLEOTIDE SEQUENCE [LARGE SCALE GENOMIC DNA]</scope>
    <source>
        <strain evidence="8 9">Baltimore</strain>
    </source>
</reference>
<protein>
    <submittedName>
        <fullName evidence="8">Uncharacterized protein</fullName>
    </submittedName>
</protein>
<keyword evidence="5 7" id="KW-1133">Transmembrane helix</keyword>
<keyword evidence="9" id="KW-1185">Reference proteome</keyword>
<dbReference type="STRING" id="29170.A0A368GZX0"/>
<name>A0A368GZX0_ANCCA</name>
<dbReference type="Pfam" id="PF00209">
    <property type="entry name" value="SNF"/>
    <property type="match status" value="1"/>
</dbReference>
<comment type="subcellular location">
    <subcellularLocation>
        <location evidence="1">Membrane</location>
        <topology evidence="1">Multi-pass membrane protein</topology>
    </subcellularLocation>
</comment>
<evidence type="ECO:0000256" key="6">
    <source>
        <dbReference type="ARBA" id="ARBA00023136"/>
    </source>
</evidence>
<keyword evidence="2" id="KW-0813">Transport</keyword>
<accession>A0A368GZX0</accession>
<dbReference type="PROSITE" id="PS50267">
    <property type="entry name" value="NA_NEUROTRAN_SYMP_3"/>
    <property type="match status" value="1"/>
</dbReference>
<sequence length="119" mass="13784">MSTESGFFWFTLFDQFGASTSVCLVVSIEAFLLMHVFGYANVKQITIEMLGERSRSILSVLGPHSRLWECCWKFFIPAVGLMHVLFTMMQRNPTVEHHSLRYNFPPWALVCFDILKQLC</sequence>
<proteinExistence type="predicted"/>
<dbReference type="Proteomes" id="UP000252519">
    <property type="component" value="Unassembled WGS sequence"/>
</dbReference>
<dbReference type="InterPro" id="IPR000175">
    <property type="entry name" value="Na/ntran_symport"/>
</dbReference>
<dbReference type="PANTHER" id="PTHR11616">
    <property type="entry name" value="SODIUM/CHLORIDE DEPENDENT TRANSPORTER"/>
    <property type="match status" value="1"/>
</dbReference>
<keyword evidence="6 7" id="KW-0472">Membrane</keyword>
<dbReference type="GO" id="GO:0035725">
    <property type="term" value="P:sodium ion transmembrane transport"/>
    <property type="evidence" value="ECO:0007669"/>
    <property type="project" value="TreeGrafter"/>
</dbReference>
<evidence type="ECO:0000313" key="8">
    <source>
        <dbReference type="EMBL" id="RCN48575.1"/>
    </source>
</evidence>
<dbReference type="OrthoDB" id="6581954at2759"/>
<evidence type="ECO:0000256" key="3">
    <source>
        <dbReference type="ARBA" id="ARBA00022692"/>
    </source>
</evidence>
<evidence type="ECO:0000256" key="5">
    <source>
        <dbReference type="ARBA" id="ARBA00022989"/>
    </source>
</evidence>
<evidence type="ECO:0000313" key="9">
    <source>
        <dbReference type="Proteomes" id="UP000252519"/>
    </source>
</evidence>
<evidence type="ECO:0000256" key="2">
    <source>
        <dbReference type="ARBA" id="ARBA00022448"/>
    </source>
</evidence>
<gene>
    <name evidence="8" type="ORF">ANCCAN_05403</name>
</gene>
<keyword evidence="4" id="KW-0769">Symport</keyword>
<dbReference type="AlphaFoldDB" id="A0A368GZX0"/>
<dbReference type="GO" id="GO:0015293">
    <property type="term" value="F:symporter activity"/>
    <property type="evidence" value="ECO:0007669"/>
    <property type="project" value="UniProtKB-KW"/>
</dbReference>
<dbReference type="PANTHER" id="PTHR11616:SF240">
    <property type="entry name" value="BLOATED TUBULES, ISOFORM B-RELATED"/>
    <property type="match status" value="1"/>
</dbReference>
<organism evidence="8 9">
    <name type="scientific">Ancylostoma caninum</name>
    <name type="common">Dog hookworm</name>
    <dbReference type="NCBI Taxonomy" id="29170"/>
    <lineage>
        <taxon>Eukaryota</taxon>
        <taxon>Metazoa</taxon>
        <taxon>Ecdysozoa</taxon>
        <taxon>Nematoda</taxon>
        <taxon>Chromadorea</taxon>
        <taxon>Rhabditida</taxon>
        <taxon>Rhabditina</taxon>
        <taxon>Rhabditomorpha</taxon>
        <taxon>Strongyloidea</taxon>
        <taxon>Ancylostomatidae</taxon>
        <taxon>Ancylostomatinae</taxon>
        <taxon>Ancylostoma</taxon>
    </lineage>
</organism>
<evidence type="ECO:0000256" key="4">
    <source>
        <dbReference type="ARBA" id="ARBA00022847"/>
    </source>
</evidence>
<dbReference type="InterPro" id="IPR037272">
    <property type="entry name" value="SNS_sf"/>
</dbReference>
<dbReference type="SUPFAM" id="SSF161070">
    <property type="entry name" value="SNF-like"/>
    <property type="match status" value="1"/>
</dbReference>
<evidence type="ECO:0000256" key="1">
    <source>
        <dbReference type="ARBA" id="ARBA00004141"/>
    </source>
</evidence>
<dbReference type="GO" id="GO:0005886">
    <property type="term" value="C:plasma membrane"/>
    <property type="evidence" value="ECO:0007669"/>
    <property type="project" value="TreeGrafter"/>
</dbReference>
<feature type="transmembrane region" description="Helical" evidence="7">
    <location>
        <begin position="16"/>
        <end position="40"/>
    </location>
</feature>
<comment type="caution">
    <text evidence="8">The sequence shown here is derived from an EMBL/GenBank/DDBJ whole genome shotgun (WGS) entry which is preliminary data.</text>
</comment>
<evidence type="ECO:0000256" key="7">
    <source>
        <dbReference type="SAM" id="Phobius"/>
    </source>
</evidence>